<dbReference type="OrthoDB" id="2688021at2759"/>
<keyword evidence="1" id="KW-0472">Membrane</keyword>
<protein>
    <submittedName>
        <fullName evidence="2">Uncharacterized protein</fullName>
    </submittedName>
</protein>
<evidence type="ECO:0000256" key="1">
    <source>
        <dbReference type="SAM" id="Phobius"/>
    </source>
</evidence>
<accession>A0A517L8H8</accession>
<organism evidence="2 3">
    <name type="scientific">Venturia effusa</name>
    <dbReference type="NCBI Taxonomy" id="50376"/>
    <lineage>
        <taxon>Eukaryota</taxon>
        <taxon>Fungi</taxon>
        <taxon>Dikarya</taxon>
        <taxon>Ascomycota</taxon>
        <taxon>Pezizomycotina</taxon>
        <taxon>Dothideomycetes</taxon>
        <taxon>Pleosporomycetidae</taxon>
        <taxon>Venturiales</taxon>
        <taxon>Venturiaceae</taxon>
        <taxon>Venturia</taxon>
    </lineage>
</organism>
<dbReference type="Proteomes" id="UP000316270">
    <property type="component" value="Chromosome 7"/>
</dbReference>
<feature type="transmembrane region" description="Helical" evidence="1">
    <location>
        <begin position="103"/>
        <end position="123"/>
    </location>
</feature>
<evidence type="ECO:0000313" key="2">
    <source>
        <dbReference type="EMBL" id="QDS71948.1"/>
    </source>
</evidence>
<dbReference type="STRING" id="50376.A0A517L8H8"/>
<name>A0A517L8H8_9PEZI</name>
<keyword evidence="1" id="KW-1133">Transmembrane helix</keyword>
<evidence type="ECO:0000313" key="3">
    <source>
        <dbReference type="Proteomes" id="UP000316270"/>
    </source>
</evidence>
<feature type="transmembrane region" description="Helical" evidence="1">
    <location>
        <begin position="156"/>
        <end position="178"/>
    </location>
</feature>
<proteinExistence type="predicted"/>
<keyword evidence="3" id="KW-1185">Reference proteome</keyword>
<dbReference type="EMBL" id="CP042191">
    <property type="protein sequence ID" value="QDS71948.1"/>
    <property type="molecule type" value="Genomic_DNA"/>
</dbReference>
<feature type="transmembrane region" description="Helical" evidence="1">
    <location>
        <begin position="184"/>
        <end position="209"/>
    </location>
</feature>
<sequence>MQAKQSGFQRSTGAFLAVPLRRQLGMKDLSPRTKVLTKTIWFVSALVAIWTVIVAGVGRRTGTCSAAYVRDTAHALNFIGIWQNYCQIIIRAWKDAYTERRDWLGLIVHSVIFGIICLGLHCAEVLTEMARDEAIWRRATTIGASLKLGSTKSTALSWQCWILFIFKCIVPWIFGYALDTTLSIIMNLLPILTIAALLLLLALLAEFLVCHRPRGSQPATFGNVEALVSLIDDWQDGKIFWGDKGAVTETIRKAGTSGQRLADLRMTFLYYGLRG</sequence>
<feature type="transmembrane region" description="Helical" evidence="1">
    <location>
        <begin position="39"/>
        <end position="58"/>
    </location>
</feature>
<gene>
    <name evidence="2" type="ORF">FKW77_000927</name>
</gene>
<dbReference type="AlphaFoldDB" id="A0A517L8H8"/>
<keyword evidence="1" id="KW-0812">Transmembrane</keyword>
<reference evidence="2 3" key="1">
    <citation type="submission" date="2019-07" db="EMBL/GenBank/DDBJ databases">
        <title>Finished genome of Venturia effusa.</title>
        <authorList>
            <person name="Young C.A."/>
            <person name="Cox M.P."/>
            <person name="Ganley A.R.D."/>
            <person name="David W.J."/>
        </authorList>
    </citation>
    <scope>NUCLEOTIDE SEQUENCE [LARGE SCALE GENOMIC DNA]</scope>
    <source>
        <strain evidence="3">albino</strain>
    </source>
</reference>